<organism evidence="1 2">
    <name type="scientific">Sulfurisphaera tokodaii (strain DSM 16993 / JCM 10545 / NBRC 100140 / 7)</name>
    <name type="common">Sulfolobus tokodaii</name>
    <dbReference type="NCBI Taxonomy" id="273063"/>
    <lineage>
        <taxon>Archaea</taxon>
        <taxon>Thermoproteota</taxon>
        <taxon>Thermoprotei</taxon>
        <taxon>Sulfolobales</taxon>
        <taxon>Sulfolobaceae</taxon>
        <taxon>Sulfurisphaera</taxon>
    </lineage>
</organism>
<proteinExistence type="predicted"/>
<sequence>MLISVEGILIEEDKVKDEKERKKLEEEGYKIVKVKQNENIIKIFEEDKTIFSCDKDEIIFRVSLFNSTLCRIIVTDKITTVVVFSSKRVQTFTFRIQRDTSLRGLRKNYFKAKSYQDFVTSYIQFLKENNDDIVIEWLKEFMKNKENEEKKQNNL</sequence>
<evidence type="ECO:0000313" key="2">
    <source>
        <dbReference type="Proteomes" id="UP000001015"/>
    </source>
</evidence>
<dbReference type="KEGG" id="sto:STK_18690"/>
<protein>
    <submittedName>
        <fullName evidence="1">Uncharacterized protein</fullName>
    </submittedName>
</protein>
<dbReference type="Proteomes" id="UP000001015">
    <property type="component" value="Chromosome"/>
</dbReference>
<gene>
    <name evidence="1" type="primary">ST1869</name>
    <name evidence="1" type="ordered locus">STK_18690</name>
</gene>
<accession>Q96ZG5</accession>
<dbReference type="EMBL" id="BA000023">
    <property type="protein sequence ID" value="BAB66960.1"/>
    <property type="molecule type" value="Genomic_DNA"/>
</dbReference>
<dbReference type="AlphaFoldDB" id="Q96ZG5"/>
<dbReference type="PATRIC" id="fig|273063.9.peg.2128"/>
<evidence type="ECO:0000313" key="1">
    <source>
        <dbReference type="EMBL" id="BAB66960.1"/>
    </source>
</evidence>
<name>Q96ZG5_SULTO</name>
<keyword evidence="2" id="KW-1185">Reference proteome</keyword>
<dbReference type="eggNOG" id="arCOG07208">
    <property type="taxonomic scope" value="Archaea"/>
</dbReference>
<reference evidence="2" key="1">
    <citation type="journal article" date="2001" name="DNA Res.">
        <title>Complete genome sequence of an aerobic thermoacidophilic Crenarchaeon, Sulfolobus tokodaii strain7.</title>
        <authorList>
            <person name="Kawarabayasi Y."/>
            <person name="Hino Y."/>
            <person name="Horikawa H."/>
            <person name="Jin-no K."/>
            <person name="Takahashi M."/>
            <person name="Sekine M."/>
            <person name="Baba S."/>
            <person name="Ankai A."/>
            <person name="Kosugi H."/>
            <person name="Hosoyama A."/>
            <person name="Fukui S."/>
            <person name="Nagai Y."/>
            <person name="Nishijima K."/>
            <person name="Otsuka R."/>
            <person name="Nakazawa H."/>
            <person name="Takamiya M."/>
            <person name="Kato Y."/>
            <person name="Yoshizawa T."/>
            <person name="Tanaka T."/>
            <person name="Kudoh Y."/>
            <person name="Yamazaki J."/>
            <person name="Kushida N."/>
            <person name="Oguchi A."/>
            <person name="Aoki K."/>
            <person name="Masuda S."/>
            <person name="Yanagii M."/>
            <person name="Nishimura M."/>
            <person name="Yamagishi A."/>
            <person name="Oshima T."/>
            <person name="Kikuchi H."/>
        </authorList>
    </citation>
    <scope>NUCLEOTIDE SEQUENCE [LARGE SCALE GENOMIC DNA]</scope>
    <source>
        <strain evidence="2">DSM 16993 / JCM 10545 / NBRC 100140 / 7</strain>
    </source>
</reference>